<protein>
    <submittedName>
        <fullName evidence="1">Uncharacterized protein</fullName>
    </submittedName>
</protein>
<accession>A0ABU7A367</accession>
<evidence type="ECO:0000313" key="1">
    <source>
        <dbReference type="EMBL" id="MED6232492.1"/>
    </source>
</evidence>
<proteinExistence type="predicted"/>
<reference evidence="1 2" key="1">
    <citation type="submission" date="2021-07" db="EMBL/GenBank/DDBJ databases">
        <authorList>
            <person name="Palmer J.M."/>
        </authorList>
    </citation>
    <scope>NUCLEOTIDE SEQUENCE [LARGE SCALE GENOMIC DNA]</scope>
    <source>
        <strain evidence="1 2">AT_MEX2019</strain>
        <tissue evidence="1">Muscle</tissue>
    </source>
</reference>
<comment type="caution">
    <text evidence="1">The sequence shown here is derived from an EMBL/GenBank/DDBJ whole genome shotgun (WGS) entry which is preliminary data.</text>
</comment>
<gene>
    <name evidence="1" type="ORF">ATANTOWER_031221</name>
</gene>
<keyword evidence="2" id="KW-1185">Reference proteome</keyword>
<dbReference type="Proteomes" id="UP001345963">
    <property type="component" value="Unassembled WGS sequence"/>
</dbReference>
<evidence type="ECO:0000313" key="2">
    <source>
        <dbReference type="Proteomes" id="UP001345963"/>
    </source>
</evidence>
<name>A0ABU7A367_9TELE</name>
<organism evidence="1 2">
    <name type="scientific">Ataeniobius toweri</name>
    <dbReference type="NCBI Taxonomy" id="208326"/>
    <lineage>
        <taxon>Eukaryota</taxon>
        <taxon>Metazoa</taxon>
        <taxon>Chordata</taxon>
        <taxon>Craniata</taxon>
        <taxon>Vertebrata</taxon>
        <taxon>Euteleostomi</taxon>
        <taxon>Actinopterygii</taxon>
        <taxon>Neopterygii</taxon>
        <taxon>Teleostei</taxon>
        <taxon>Neoteleostei</taxon>
        <taxon>Acanthomorphata</taxon>
        <taxon>Ovalentaria</taxon>
        <taxon>Atherinomorphae</taxon>
        <taxon>Cyprinodontiformes</taxon>
        <taxon>Goodeidae</taxon>
        <taxon>Ataeniobius</taxon>
    </lineage>
</organism>
<sequence length="88" mass="10220">MFKIRLGLNWTARGSGSEPWSANPRPLLYAKASSTFTDMWVFHCYKRKIRRMECGSEEGIPHLLKWFEEENLKSGNIFSTLSKPQHMG</sequence>
<dbReference type="EMBL" id="JAHUTI010000868">
    <property type="protein sequence ID" value="MED6232492.1"/>
    <property type="molecule type" value="Genomic_DNA"/>
</dbReference>